<evidence type="ECO:0000313" key="3">
    <source>
        <dbReference type="Proteomes" id="UP001374535"/>
    </source>
</evidence>
<organism evidence="2 3">
    <name type="scientific">Vigna mungo</name>
    <name type="common">Black gram</name>
    <name type="synonym">Phaseolus mungo</name>
    <dbReference type="NCBI Taxonomy" id="3915"/>
    <lineage>
        <taxon>Eukaryota</taxon>
        <taxon>Viridiplantae</taxon>
        <taxon>Streptophyta</taxon>
        <taxon>Embryophyta</taxon>
        <taxon>Tracheophyta</taxon>
        <taxon>Spermatophyta</taxon>
        <taxon>Magnoliopsida</taxon>
        <taxon>eudicotyledons</taxon>
        <taxon>Gunneridae</taxon>
        <taxon>Pentapetalae</taxon>
        <taxon>rosids</taxon>
        <taxon>fabids</taxon>
        <taxon>Fabales</taxon>
        <taxon>Fabaceae</taxon>
        <taxon>Papilionoideae</taxon>
        <taxon>50 kb inversion clade</taxon>
        <taxon>NPAAA clade</taxon>
        <taxon>indigoferoid/millettioid clade</taxon>
        <taxon>Phaseoleae</taxon>
        <taxon>Vigna</taxon>
    </lineage>
</organism>
<name>A0AAQ3PA43_VIGMU</name>
<feature type="signal peptide" evidence="1">
    <location>
        <begin position="1"/>
        <end position="19"/>
    </location>
</feature>
<evidence type="ECO:0000313" key="2">
    <source>
        <dbReference type="EMBL" id="WVZ23272.1"/>
    </source>
</evidence>
<gene>
    <name evidence="2" type="ORF">V8G54_001816</name>
</gene>
<dbReference type="Proteomes" id="UP001374535">
    <property type="component" value="Chromosome 1"/>
</dbReference>
<dbReference type="AlphaFoldDB" id="A0AAQ3PA43"/>
<proteinExistence type="predicted"/>
<evidence type="ECO:0000256" key="1">
    <source>
        <dbReference type="SAM" id="SignalP"/>
    </source>
</evidence>
<dbReference type="EMBL" id="CP144700">
    <property type="protein sequence ID" value="WVZ23272.1"/>
    <property type="molecule type" value="Genomic_DNA"/>
</dbReference>
<sequence length="231" mass="25379">MCITCPLVLIKSCMSFVLSVRIHLSCFSCNIRSYVSITSLQTPESSVCIAFSNFTSPSCCIAVINSSMSLRSPVLSNFSSFCCAISFCNPMRLSRPPPLIDSNFCNISLPIISTSSDSTLCSSISKKYCNIKTGKHLTGIESYPEARCRVLPCGQAIPARDIGYFSECKPPRLNPIQVSNETFFVRRESMCIGTSLMANMGWVNVVKNRHYNLASVVLTLGDFDEFIQAPA</sequence>
<feature type="chain" id="PRO_5042816738" evidence="1">
    <location>
        <begin position="20"/>
        <end position="231"/>
    </location>
</feature>
<keyword evidence="1" id="KW-0732">Signal</keyword>
<keyword evidence="3" id="KW-1185">Reference proteome</keyword>
<reference evidence="2 3" key="1">
    <citation type="journal article" date="2023" name="Life. Sci Alliance">
        <title>Evolutionary insights into 3D genome organization and epigenetic landscape of Vigna mungo.</title>
        <authorList>
            <person name="Junaid A."/>
            <person name="Singh B."/>
            <person name="Bhatia S."/>
        </authorList>
    </citation>
    <scope>NUCLEOTIDE SEQUENCE [LARGE SCALE GENOMIC DNA]</scope>
    <source>
        <strain evidence="2">Urdbean</strain>
    </source>
</reference>
<protein>
    <submittedName>
        <fullName evidence="2">Uncharacterized protein</fullName>
    </submittedName>
</protein>
<accession>A0AAQ3PA43</accession>